<dbReference type="Gene3D" id="3.20.20.80">
    <property type="entry name" value="Glycosidases"/>
    <property type="match status" value="2"/>
</dbReference>
<evidence type="ECO:0000256" key="2">
    <source>
        <dbReference type="PROSITE-ProRule" id="PRU10055"/>
    </source>
</evidence>
<dbReference type="PRINTS" id="PR00131">
    <property type="entry name" value="GLHYDRLASE1"/>
</dbReference>
<feature type="active site" description="Nucleophile" evidence="2">
    <location>
        <position position="159"/>
    </location>
</feature>
<dbReference type="GO" id="GO:0005975">
    <property type="term" value="P:carbohydrate metabolic process"/>
    <property type="evidence" value="ECO:0007669"/>
    <property type="project" value="InterPro"/>
</dbReference>
<evidence type="ECO:0000256" key="1">
    <source>
        <dbReference type="ARBA" id="ARBA00010838"/>
    </source>
</evidence>
<organism evidence="4 5">
    <name type="scientific">Quercus lobata</name>
    <name type="common">Valley oak</name>
    <dbReference type="NCBI Taxonomy" id="97700"/>
    <lineage>
        <taxon>Eukaryota</taxon>
        <taxon>Viridiplantae</taxon>
        <taxon>Streptophyta</taxon>
        <taxon>Embryophyta</taxon>
        <taxon>Tracheophyta</taxon>
        <taxon>Spermatophyta</taxon>
        <taxon>Magnoliopsida</taxon>
        <taxon>eudicotyledons</taxon>
        <taxon>Gunneridae</taxon>
        <taxon>Pentapetalae</taxon>
        <taxon>rosids</taxon>
        <taxon>fabids</taxon>
        <taxon>Fagales</taxon>
        <taxon>Fagaceae</taxon>
        <taxon>Quercus</taxon>
    </lineage>
</organism>
<dbReference type="AlphaFoldDB" id="A0A7N2R294"/>
<reference evidence="4" key="2">
    <citation type="submission" date="2021-01" db="UniProtKB">
        <authorList>
            <consortium name="EnsemblPlants"/>
        </authorList>
    </citation>
    <scope>IDENTIFICATION</scope>
</reference>
<name>A0A7N2R294_QUELO</name>
<proteinExistence type="inferred from homology"/>
<dbReference type="InterPro" id="IPR018120">
    <property type="entry name" value="Glyco_hydro_1_AS"/>
</dbReference>
<dbReference type="InterPro" id="IPR017853">
    <property type="entry name" value="GH"/>
</dbReference>
<accession>A0A7N2R294</accession>
<dbReference type="InParanoid" id="A0A7N2R294"/>
<dbReference type="GO" id="GO:0008422">
    <property type="term" value="F:beta-glucosidase activity"/>
    <property type="evidence" value="ECO:0007669"/>
    <property type="project" value="TreeGrafter"/>
</dbReference>
<dbReference type="PROSITE" id="PS00572">
    <property type="entry name" value="GLYCOSYL_HYDROL_F1_1"/>
    <property type="match status" value="1"/>
</dbReference>
<protein>
    <submittedName>
        <fullName evidence="4">Uncharacterized protein</fullName>
    </submittedName>
</protein>
<dbReference type="EnsemblPlants" id="QL04p004148:mrna">
    <property type="protein sequence ID" value="QL04p004148:mrna"/>
    <property type="gene ID" value="QL04p004148"/>
</dbReference>
<reference evidence="4 5" key="1">
    <citation type="journal article" date="2016" name="G3 (Bethesda)">
        <title>First Draft Assembly and Annotation of the Genome of a California Endemic Oak Quercus lobata Nee (Fagaceae).</title>
        <authorList>
            <person name="Sork V.L."/>
            <person name="Fitz-Gibbon S.T."/>
            <person name="Puiu D."/>
            <person name="Crepeau M."/>
            <person name="Gugger P.F."/>
            <person name="Sherman R."/>
            <person name="Stevens K."/>
            <person name="Langley C.H."/>
            <person name="Pellegrini M."/>
            <person name="Salzberg S.L."/>
        </authorList>
    </citation>
    <scope>NUCLEOTIDE SEQUENCE [LARGE SCALE GENOMIC DNA]</scope>
    <source>
        <strain evidence="4 5">cv. SW786</strain>
    </source>
</reference>
<dbReference type="Proteomes" id="UP000594261">
    <property type="component" value="Chromosome 4"/>
</dbReference>
<keyword evidence="5" id="KW-1185">Reference proteome</keyword>
<dbReference type="Gramene" id="QL04p004148:mrna">
    <property type="protein sequence ID" value="QL04p004148:mrna"/>
    <property type="gene ID" value="QL04p004148"/>
</dbReference>
<sequence length="252" mass="29080">MFSPNFSFTLWAGIKPLVTLFHFDIPQALEDEYGGLLSPKIVKDYLDYVDFCFKTFGDQVKLWVTMNEPNGLCINGYTFGIFAPGRSSNYAGNCTVGNSATGPYIVAHNLLLAHGGAVKLYKDKYQTALNWLFIYPKGLQELLLYIKENYNNPVIYITENGMADANNRSLPIKDALKDSLRIRYHYGHLSYLFKAIKEGVNVKGYYVWSFFDDFEWDASYTVQFGLIFVDFNNNLRRYLKYSAYMFKLFLLK</sequence>
<evidence type="ECO:0000313" key="5">
    <source>
        <dbReference type="Proteomes" id="UP000594261"/>
    </source>
</evidence>
<dbReference type="PANTHER" id="PTHR10353:SF297">
    <property type="entry name" value="VICIANIN HYDROLASE-LIKE"/>
    <property type="match status" value="1"/>
</dbReference>
<evidence type="ECO:0000313" key="4">
    <source>
        <dbReference type="EnsemblPlants" id="QL04p004148:mrna"/>
    </source>
</evidence>
<dbReference type="OMA" id="YAGNCTV"/>
<dbReference type="EMBL" id="LRBV02000004">
    <property type="status" value="NOT_ANNOTATED_CDS"/>
    <property type="molecule type" value="Genomic_DNA"/>
</dbReference>
<dbReference type="SUPFAM" id="SSF51445">
    <property type="entry name" value="(Trans)glycosidases"/>
    <property type="match status" value="1"/>
</dbReference>
<dbReference type="InterPro" id="IPR001360">
    <property type="entry name" value="Glyco_hydro_1"/>
</dbReference>
<comment type="similarity">
    <text evidence="1 3">Belongs to the glycosyl hydrolase 1 family.</text>
</comment>
<evidence type="ECO:0000256" key="3">
    <source>
        <dbReference type="RuleBase" id="RU003690"/>
    </source>
</evidence>
<dbReference type="PANTHER" id="PTHR10353">
    <property type="entry name" value="GLYCOSYL HYDROLASE"/>
    <property type="match status" value="1"/>
</dbReference>
<dbReference type="Pfam" id="PF00232">
    <property type="entry name" value="Glyco_hydro_1"/>
    <property type="match status" value="1"/>
</dbReference>